<organism evidence="3 4">
    <name type="scientific">Paenibacillus zeisoli</name>
    <dbReference type="NCBI Taxonomy" id="2496267"/>
    <lineage>
        <taxon>Bacteria</taxon>
        <taxon>Bacillati</taxon>
        <taxon>Bacillota</taxon>
        <taxon>Bacilli</taxon>
        <taxon>Bacillales</taxon>
        <taxon>Paenibacillaceae</taxon>
        <taxon>Paenibacillus</taxon>
    </lineage>
</organism>
<comment type="caution">
    <text evidence="3">The sequence shown here is derived from an EMBL/GenBank/DDBJ whole genome shotgun (WGS) entry which is preliminary data.</text>
</comment>
<dbReference type="AlphaFoldDB" id="A0A3S1D935"/>
<dbReference type="EMBL" id="RZNX01000003">
    <property type="protein sequence ID" value="RUT31609.1"/>
    <property type="molecule type" value="Genomic_DNA"/>
</dbReference>
<evidence type="ECO:0000313" key="4">
    <source>
        <dbReference type="Proteomes" id="UP000272464"/>
    </source>
</evidence>
<reference evidence="3 4" key="1">
    <citation type="submission" date="2018-12" db="EMBL/GenBank/DDBJ databases">
        <authorList>
            <person name="Sun L."/>
            <person name="Chen Z."/>
        </authorList>
    </citation>
    <scope>NUCLEOTIDE SEQUENCE [LARGE SCALE GENOMIC DNA]</scope>
    <source>
        <strain evidence="3 4">3-5-3</strain>
    </source>
</reference>
<evidence type="ECO:0000313" key="3">
    <source>
        <dbReference type="EMBL" id="RUT31609.1"/>
    </source>
</evidence>
<name>A0A3S1D935_9BACL</name>
<dbReference type="RefSeq" id="WP_127198990.1">
    <property type="nucleotide sequence ID" value="NZ_RZNX01000003.1"/>
</dbReference>
<feature type="domain" description="DUF4352" evidence="2">
    <location>
        <begin position="28"/>
        <end position="128"/>
    </location>
</feature>
<proteinExistence type="predicted"/>
<protein>
    <submittedName>
        <fullName evidence="3">DUF4352 domain-containing protein</fullName>
    </submittedName>
</protein>
<keyword evidence="4" id="KW-1185">Reference proteome</keyword>
<sequence length="139" mass="16087">MLTIIGLLYSCQKGLFDKSYSYDPNRIYEVGELIKDPPFEYKVNEASITKRDHKSKYLTINVYLINYDRDGRTFEPTMFILKDSDNNTYRPYSTDKVTVTLGHGQSITGGIKFLVPENTQKLRLEINTQGHINKIDLKL</sequence>
<evidence type="ECO:0000259" key="2">
    <source>
        <dbReference type="Pfam" id="PF11611"/>
    </source>
</evidence>
<dbReference type="Gene3D" id="2.60.40.1240">
    <property type="match status" value="1"/>
</dbReference>
<dbReference type="Proteomes" id="UP000272464">
    <property type="component" value="Unassembled WGS sequence"/>
</dbReference>
<gene>
    <name evidence="3" type="ORF">EJP77_09440</name>
</gene>
<evidence type="ECO:0000256" key="1">
    <source>
        <dbReference type="ARBA" id="ARBA00022729"/>
    </source>
</evidence>
<dbReference type="InterPro" id="IPR029051">
    <property type="entry name" value="DUF4352"/>
</dbReference>
<dbReference type="Pfam" id="PF11611">
    <property type="entry name" value="DUF4352"/>
    <property type="match status" value="1"/>
</dbReference>
<accession>A0A3S1D935</accession>
<dbReference type="OrthoDB" id="2056845at2"/>
<dbReference type="InterPro" id="IPR029050">
    <property type="entry name" value="Immunoprotect_excell_Ig-like"/>
</dbReference>
<keyword evidence="1" id="KW-0732">Signal</keyword>